<feature type="transmembrane region" description="Helical" evidence="2">
    <location>
        <begin position="152"/>
        <end position="174"/>
    </location>
</feature>
<dbReference type="EMBL" id="VIVK01000001">
    <property type="protein sequence ID" value="TWD81041.1"/>
    <property type="molecule type" value="Genomic_DNA"/>
</dbReference>
<keyword evidence="2" id="KW-1133">Transmembrane helix</keyword>
<comment type="caution">
    <text evidence="3">The sequence shown here is derived from an EMBL/GenBank/DDBJ whole genome shotgun (WGS) entry which is preliminary data.</text>
</comment>
<dbReference type="Proteomes" id="UP000318380">
    <property type="component" value="Unassembled WGS sequence"/>
</dbReference>
<feature type="region of interest" description="Disordered" evidence="1">
    <location>
        <begin position="1"/>
        <end position="24"/>
    </location>
</feature>
<feature type="transmembrane region" description="Helical" evidence="2">
    <location>
        <begin position="87"/>
        <end position="104"/>
    </location>
</feature>
<feature type="transmembrane region" description="Helical" evidence="2">
    <location>
        <begin position="34"/>
        <end position="57"/>
    </location>
</feature>
<accession>A0A561BQ94</accession>
<feature type="transmembrane region" description="Helical" evidence="2">
    <location>
        <begin position="110"/>
        <end position="131"/>
    </location>
</feature>
<proteinExistence type="predicted"/>
<organism evidence="3 4">
    <name type="scientific">Kribbella amoyensis</name>
    <dbReference type="NCBI Taxonomy" id="996641"/>
    <lineage>
        <taxon>Bacteria</taxon>
        <taxon>Bacillati</taxon>
        <taxon>Actinomycetota</taxon>
        <taxon>Actinomycetes</taxon>
        <taxon>Propionibacteriales</taxon>
        <taxon>Kribbellaceae</taxon>
        <taxon>Kribbella</taxon>
    </lineage>
</organism>
<protein>
    <recommendedName>
        <fullName evidence="5">Copper resistance protein D</fullName>
    </recommendedName>
</protein>
<evidence type="ECO:0008006" key="5">
    <source>
        <dbReference type="Google" id="ProtNLM"/>
    </source>
</evidence>
<keyword evidence="4" id="KW-1185">Reference proteome</keyword>
<sequence length="176" mass="19364">MDWRRKLAIQGEPPPTTSGAWNPRGSSLGRVTPIIAILHAGLAAAWVGGMAYSLFVVQPKLKKFFGPDEDSREMLTATIASGNRWRVVGLIAVIAVSGLLLLLLDSQDWWIHAVKAVLLLAATGIFWYVSWRHWPRRVFALPEERPALQNKLRLLATTMLVLTSASFALGVLAAQL</sequence>
<evidence type="ECO:0000256" key="2">
    <source>
        <dbReference type="SAM" id="Phobius"/>
    </source>
</evidence>
<evidence type="ECO:0000313" key="3">
    <source>
        <dbReference type="EMBL" id="TWD81041.1"/>
    </source>
</evidence>
<gene>
    <name evidence="3" type="ORF">FB561_2144</name>
</gene>
<evidence type="ECO:0000256" key="1">
    <source>
        <dbReference type="SAM" id="MobiDB-lite"/>
    </source>
</evidence>
<name>A0A561BQ94_9ACTN</name>
<keyword evidence="2" id="KW-0812">Transmembrane</keyword>
<evidence type="ECO:0000313" key="4">
    <source>
        <dbReference type="Proteomes" id="UP000318380"/>
    </source>
</evidence>
<keyword evidence="2" id="KW-0472">Membrane</keyword>
<reference evidence="3 4" key="1">
    <citation type="submission" date="2019-06" db="EMBL/GenBank/DDBJ databases">
        <title>Sequencing the genomes of 1000 actinobacteria strains.</title>
        <authorList>
            <person name="Klenk H.-P."/>
        </authorList>
    </citation>
    <scope>NUCLEOTIDE SEQUENCE [LARGE SCALE GENOMIC DNA]</scope>
    <source>
        <strain evidence="3 4">DSM 24683</strain>
    </source>
</reference>
<dbReference type="AlphaFoldDB" id="A0A561BQ94"/>